<evidence type="ECO:0000313" key="5">
    <source>
        <dbReference type="EMBL" id="KAK7087791.1"/>
    </source>
</evidence>
<dbReference type="AlphaFoldDB" id="A0AAN9AIX5"/>
<dbReference type="EMBL" id="JBAMIC010004070">
    <property type="protein sequence ID" value="KAK7087791.1"/>
    <property type="molecule type" value="Genomic_DNA"/>
</dbReference>
<evidence type="ECO:0000256" key="2">
    <source>
        <dbReference type="ARBA" id="ARBA00023121"/>
    </source>
</evidence>
<comment type="similarity">
    <text evidence="1 3">Belongs to the calycin superfamily. Fatty-acid binding protein (FABP) family.</text>
</comment>
<keyword evidence="3" id="KW-0813">Transport</keyword>
<dbReference type="CDD" id="cd00742">
    <property type="entry name" value="FABP"/>
    <property type="match status" value="1"/>
</dbReference>
<dbReference type="PANTHER" id="PTHR11955">
    <property type="entry name" value="FATTY ACID BINDING PROTEIN"/>
    <property type="match status" value="1"/>
</dbReference>
<name>A0AAN9AIX5_9CAEN</name>
<evidence type="ECO:0000256" key="1">
    <source>
        <dbReference type="ARBA" id="ARBA00008390"/>
    </source>
</evidence>
<keyword evidence="2" id="KW-0446">Lipid-binding</keyword>
<comment type="caution">
    <text evidence="5">The sequence shown here is derived from an EMBL/GenBank/DDBJ whole genome shotgun (WGS) entry which is preliminary data.</text>
</comment>
<dbReference type="InterPro" id="IPR031259">
    <property type="entry name" value="ILBP"/>
</dbReference>
<dbReference type="Pfam" id="PF00061">
    <property type="entry name" value="Lipocalin"/>
    <property type="match status" value="1"/>
</dbReference>
<dbReference type="InterPro" id="IPR012674">
    <property type="entry name" value="Calycin"/>
</dbReference>
<dbReference type="Proteomes" id="UP001374579">
    <property type="component" value="Unassembled WGS sequence"/>
</dbReference>
<organism evidence="5 6">
    <name type="scientific">Littorina saxatilis</name>
    <dbReference type="NCBI Taxonomy" id="31220"/>
    <lineage>
        <taxon>Eukaryota</taxon>
        <taxon>Metazoa</taxon>
        <taxon>Spiralia</taxon>
        <taxon>Lophotrochozoa</taxon>
        <taxon>Mollusca</taxon>
        <taxon>Gastropoda</taxon>
        <taxon>Caenogastropoda</taxon>
        <taxon>Littorinimorpha</taxon>
        <taxon>Littorinoidea</taxon>
        <taxon>Littorinidae</taxon>
        <taxon>Littorina</taxon>
    </lineage>
</organism>
<protein>
    <recommendedName>
        <fullName evidence="4">Cytosolic fatty-acid binding proteins domain-containing protein</fullName>
    </recommendedName>
</protein>
<gene>
    <name evidence="5" type="ORF">V1264_021797</name>
</gene>
<evidence type="ECO:0000256" key="3">
    <source>
        <dbReference type="RuleBase" id="RU003696"/>
    </source>
</evidence>
<feature type="domain" description="Cytosolic fatty-acid binding proteins" evidence="4">
    <location>
        <begin position="8"/>
        <end position="25"/>
    </location>
</feature>
<accession>A0AAN9AIX5</accession>
<dbReference type="InterPro" id="IPR000463">
    <property type="entry name" value="Fatty_acid-bd"/>
</dbReference>
<keyword evidence="6" id="KW-1185">Reference proteome</keyword>
<sequence>MMAAFASGTWNLVHTDNFDEYMKAVGVGLVMRKLAGSLKPTQEITVTGDDWHIKTITTFKTSELKFTVGQPFEENTIDGRAVKTTVSLDGQKLVQDQKGSPDSMITRQFDGNKMTMCLTAKGVTCTRVYEKQGDS</sequence>
<dbReference type="FunFam" id="2.40.128.20:FF:000001">
    <property type="entry name" value="Fatty acid-binding protein, adipocyte"/>
    <property type="match status" value="1"/>
</dbReference>
<evidence type="ECO:0000313" key="6">
    <source>
        <dbReference type="Proteomes" id="UP001374579"/>
    </source>
</evidence>
<dbReference type="PRINTS" id="PR00178">
    <property type="entry name" value="FATTYACIDBP"/>
</dbReference>
<dbReference type="PROSITE" id="PS00214">
    <property type="entry name" value="FABP"/>
    <property type="match status" value="1"/>
</dbReference>
<dbReference type="Gene3D" id="2.40.128.20">
    <property type="match status" value="1"/>
</dbReference>
<proteinExistence type="inferred from homology"/>
<dbReference type="GO" id="GO:0008289">
    <property type="term" value="F:lipid binding"/>
    <property type="evidence" value="ECO:0007669"/>
    <property type="project" value="UniProtKB-KW"/>
</dbReference>
<evidence type="ECO:0000259" key="4">
    <source>
        <dbReference type="PROSITE" id="PS00214"/>
    </source>
</evidence>
<dbReference type="SUPFAM" id="SSF50814">
    <property type="entry name" value="Lipocalins"/>
    <property type="match status" value="1"/>
</dbReference>
<reference evidence="5 6" key="1">
    <citation type="submission" date="2024-02" db="EMBL/GenBank/DDBJ databases">
        <title>Chromosome-scale genome assembly of the rough periwinkle Littorina saxatilis.</title>
        <authorList>
            <person name="De Jode A."/>
            <person name="Faria R."/>
            <person name="Formenti G."/>
            <person name="Sims Y."/>
            <person name="Smith T.P."/>
            <person name="Tracey A."/>
            <person name="Wood J.M.D."/>
            <person name="Zagrodzka Z.B."/>
            <person name="Johannesson K."/>
            <person name="Butlin R.K."/>
            <person name="Leder E.H."/>
        </authorList>
    </citation>
    <scope>NUCLEOTIDE SEQUENCE [LARGE SCALE GENOMIC DNA]</scope>
    <source>
        <strain evidence="5">Snail1</strain>
        <tissue evidence="5">Muscle</tissue>
    </source>
</reference>
<dbReference type="InterPro" id="IPR000566">
    <property type="entry name" value="Lipocln_cytosolic_FA-bd_dom"/>
</dbReference>